<keyword evidence="7" id="KW-1185">Reference proteome</keyword>
<name>A0ABX2TDJ3_9PROT</name>
<dbReference type="EC" id="2.7.7.7" evidence="1"/>
<dbReference type="SMART" id="SM00091">
    <property type="entry name" value="PAS"/>
    <property type="match status" value="1"/>
</dbReference>
<evidence type="ECO:0000313" key="6">
    <source>
        <dbReference type="EMBL" id="NYZ22239.1"/>
    </source>
</evidence>
<dbReference type="CDD" id="cd06127">
    <property type="entry name" value="DEDDh"/>
    <property type="match status" value="1"/>
</dbReference>
<evidence type="ECO:0000256" key="1">
    <source>
        <dbReference type="ARBA" id="ARBA00012417"/>
    </source>
</evidence>
<dbReference type="CDD" id="cd00130">
    <property type="entry name" value="PAS"/>
    <property type="match status" value="1"/>
</dbReference>
<feature type="domain" description="HAMP" evidence="5">
    <location>
        <begin position="84"/>
        <end position="136"/>
    </location>
</feature>
<comment type="caution">
    <text evidence="6">The sequence shown here is derived from an EMBL/GenBank/DDBJ whole genome shotgun (WGS) entry which is preliminary data.</text>
</comment>
<dbReference type="InterPro" id="IPR003660">
    <property type="entry name" value="HAMP_dom"/>
</dbReference>
<evidence type="ECO:0000256" key="3">
    <source>
        <dbReference type="ARBA" id="ARBA00049244"/>
    </source>
</evidence>
<dbReference type="PANTHER" id="PTHR30231:SF41">
    <property type="entry name" value="DNA POLYMERASE III SUBUNIT EPSILON"/>
    <property type="match status" value="1"/>
</dbReference>
<keyword evidence="4" id="KW-1133">Transmembrane helix</keyword>
<dbReference type="NCBIfam" id="TIGR00573">
    <property type="entry name" value="dnaq"/>
    <property type="match status" value="1"/>
</dbReference>
<dbReference type="InterPro" id="IPR013767">
    <property type="entry name" value="PAS_fold"/>
</dbReference>
<dbReference type="SUPFAM" id="SSF55785">
    <property type="entry name" value="PYP-like sensor domain (PAS domain)"/>
    <property type="match status" value="1"/>
</dbReference>
<dbReference type="InterPro" id="IPR036397">
    <property type="entry name" value="RNaseH_sf"/>
</dbReference>
<organism evidence="6 7">
    <name type="scientific">Azospirillum oleiclasticum</name>
    <dbReference type="NCBI Taxonomy" id="2735135"/>
    <lineage>
        <taxon>Bacteria</taxon>
        <taxon>Pseudomonadati</taxon>
        <taxon>Pseudomonadota</taxon>
        <taxon>Alphaproteobacteria</taxon>
        <taxon>Rhodospirillales</taxon>
        <taxon>Azospirillaceae</taxon>
        <taxon>Azospirillum</taxon>
    </lineage>
</organism>
<dbReference type="Proteomes" id="UP000584642">
    <property type="component" value="Unassembled WGS sequence"/>
</dbReference>
<dbReference type="EMBL" id="JABFDB010000016">
    <property type="protein sequence ID" value="NYZ22239.1"/>
    <property type="molecule type" value="Genomic_DNA"/>
</dbReference>
<dbReference type="InterPro" id="IPR035965">
    <property type="entry name" value="PAS-like_dom_sf"/>
</dbReference>
<reference evidence="6 7" key="1">
    <citation type="submission" date="2020-05" db="EMBL/GenBank/DDBJ databases">
        <title>Azospirillum oleiclasticum sp. nov, a nitrogen-fixing and heavy crude oil-emulsifying bacterium isolated from the crude oil of Yumen Oilfield.</title>
        <authorList>
            <person name="Wu D."/>
            <person name="Cai M."/>
            <person name="Zhang X."/>
        </authorList>
    </citation>
    <scope>NUCLEOTIDE SEQUENCE [LARGE SCALE GENOMIC DNA]</scope>
    <source>
        <strain evidence="6 7">ROY-1-1-2</strain>
    </source>
</reference>
<dbReference type="RefSeq" id="WP_180284013.1">
    <property type="nucleotide sequence ID" value="NZ_JABFDB010000016.1"/>
</dbReference>
<dbReference type="Gene3D" id="3.30.450.20">
    <property type="entry name" value="PAS domain"/>
    <property type="match status" value="1"/>
</dbReference>
<dbReference type="InterPro" id="IPR000014">
    <property type="entry name" value="PAS"/>
</dbReference>
<keyword evidence="4" id="KW-0812">Transmembrane</keyword>
<evidence type="ECO:0000256" key="4">
    <source>
        <dbReference type="SAM" id="Phobius"/>
    </source>
</evidence>
<dbReference type="InterPro" id="IPR013520">
    <property type="entry name" value="Ribonucl_H"/>
</dbReference>
<proteinExistence type="predicted"/>
<dbReference type="InterPro" id="IPR012337">
    <property type="entry name" value="RNaseH-like_sf"/>
</dbReference>
<dbReference type="Gene3D" id="3.30.420.10">
    <property type="entry name" value="Ribonuclease H-like superfamily/Ribonuclease H"/>
    <property type="match status" value="1"/>
</dbReference>
<dbReference type="SUPFAM" id="SSF53098">
    <property type="entry name" value="Ribonuclease H-like"/>
    <property type="match status" value="1"/>
</dbReference>
<sequence>MTLPATGESAGVPAPQAAAPAPAAPRRVVPLAFLGAGGFLVLAAGGLAVWLKGGGSADPLTSFAILMVMAVAAALGGLWLVVDRRLLRAGATLASEARVVGHGSGGARIPAERYGDMAAVALAVNDLAEKLVAARRDIDRTVAHQTTAVEEQKTRLAAILRDLHEGVLVCNAQHQILLYNQTAVDLLQLSGTLGLGRSLLHFLAAEPVIHTLERLTLRVREGRHLHHEHGTTAQFIGGTKDGGVLLEGRMSVILQEPGGTEEGPPVITGYVITLADATRELAALGQRDALLREATESFRSPIANLRAVVETMADSPDLGADDRAAFEAAMLESCNALSDKLERVAGEYRNIITGSWPMSDIHSANLINLVRHRVGSGRSYTVTPTGLPQWVHADSFSVVVLLDYLIEYVYALTAIGAYDLSATAEGRWVYLDIEWQGPPVPSGIVDSWLDHPLPDALGGLTVGDVLQHHRSTMWSEAIRGRDGFARLRVPLPPALSPPSAGKHKAAAAARPEFFDFNLLHQPLVTSELGRTPLDRLHYVVFDTETTGLAPSTGDEIIQIAAVRIVNGRILTGETFSTLVNPGRSIPAESVRFHGLTDAMVADAPDIRTVLPQFRAYVSGAVIVAHNAAFDLKFIKMKERAAGVRFDTPVLDTMLLSRMLQGDDGDHTLDGIAHRLGIEVVDRHTALGDSLVTAAIFLKMIDMLRERDVRTLDDAIRAANIIVELAQRERAF</sequence>
<dbReference type="Pfam" id="PF00989">
    <property type="entry name" value="PAS"/>
    <property type="match status" value="1"/>
</dbReference>
<evidence type="ECO:0000313" key="7">
    <source>
        <dbReference type="Proteomes" id="UP000584642"/>
    </source>
</evidence>
<dbReference type="Pfam" id="PF00929">
    <property type="entry name" value="RNase_T"/>
    <property type="match status" value="1"/>
</dbReference>
<protein>
    <recommendedName>
        <fullName evidence="1">DNA-directed DNA polymerase</fullName>
        <ecNumber evidence="1">2.7.7.7</ecNumber>
    </recommendedName>
</protein>
<accession>A0ABX2TDJ3</accession>
<comment type="function">
    <text evidence="2">DNA polymerase III is a complex, multichain enzyme responsible for most of the replicative synthesis in bacteria. The epsilon subunit contain the editing function and is a proofreading 3'-5' exonuclease.</text>
</comment>
<gene>
    <name evidence="6" type="ORF">HND93_21210</name>
</gene>
<comment type="catalytic activity">
    <reaction evidence="3">
        <text>DNA(n) + a 2'-deoxyribonucleoside 5'-triphosphate = DNA(n+1) + diphosphate</text>
        <dbReference type="Rhea" id="RHEA:22508"/>
        <dbReference type="Rhea" id="RHEA-COMP:17339"/>
        <dbReference type="Rhea" id="RHEA-COMP:17340"/>
        <dbReference type="ChEBI" id="CHEBI:33019"/>
        <dbReference type="ChEBI" id="CHEBI:61560"/>
        <dbReference type="ChEBI" id="CHEBI:173112"/>
        <dbReference type="EC" id="2.7.7.7"/>
    </reaction>
</comment>
<feature type="transmembrane region" description="Helical" evidence="4">
    <location>
        <begin position="31"/>
        <end position="51"/>
    </location>
</feature>
<dbReference type="PROSITE" id="PS50885">
    <property type="entry name" value="HAMP"/>
    <property type="match status" value="1"/>
</dbReference>
<dbReference type="PANTHER" id="PTHR30231">
    <property type="entry name" value="DNA POLYMERASE III SUBUNIT EPSILON"/>
    <property type="match status" value="1"/>
</dbReference>
<dbReference type="SMART" id="SM00479">
    <property type="entry name" value="EXOIII"/>
    <property type="match status" value="1"/>
</dbReference>
<evidence type="ECO:0000256" key="2">
    <source>
        <dbReference type="ARBA" id="ARBA00025483"/>
    </source>
</evidence>
<keyword evidence="4" id="KW-0472">Membrane</keyword>
<evidence type="ECO:0000259" key="5">
    <source>
        <dbReference type="PROSITE" id="PS50885"/>
    </source>
</evidence>
<feature type="transmembrane region" description="Helical" evidence="4">
    <location>
        <begin position="63"/>
        <end position="82"/>
    </location>
</feature>
<dbReference type="InterPro" id="IPR006054">
    <property type="entry name" value="DnaQ"/>
</dbReference>